<dbReference type="PANTHER" id="PTHR39966">
    <property type="entry name" value="BLL2471 PROTEIN-RELATED"/>
    <property type="match status" value="1"/>
</dbReference>
<dbReference type="EMBL" id="JAEPDI010000015">
    <property type="protein sequence ID" value="MCG7940763.1"/>
    <property type="molecule type" value="Genomic_DNA"/>
</dbReference>
<feature type="domain" description="Hemerythrin-like" evidence="1">
    <location>
        <begin position="5"/>
        <end position="126"/>
    </location>
</feature>
<comment type="caution">
    <text evidence="2">The sequence shown here is derived from an EMBL/GenBank/DDBJ whole genome shotgun (WGS) entry which is preliminary data.</text>
</comment>
<dbReference type="Pfam" id="PF01814">
    <property type="entry name" value="Hemerythrin"/>
    <property type="match status" value="1"/>
</dbReference>
<dbReference type="PANTHER" id="PTHR39966:SF3">
    <property type="entry name" value="DUF438 DOMAIN-CONTAINING PROTEIN"/>
    <property type="match status" value="1"/>
</dbReference>
<dbReference type="AlphaFoldDB" id="A0A9E4K8G4"/>
<dbReference type="Proteomes" id="UP000886687">
    <property type="component" value="Unassembled WGS sequence"/>
</dbReference>
<gene>
    <name evidence="2" type="ORF">JAZ04_18155</name>
</gene>
<name>A0A9E4K8G4_9GAMM</name>
<accession>A0A9E4K8G4</accession>
<dbReference type="GO" id="GO:0005886">
    <property type="term" value="C:plasma membrane"/>
    <property type="evidence" value="ECO:0007669"/>
    <property type="project" value="TreeGrafter"/>
</dbReference>
<evidence type="ECO:0000259" key="1">
    <source>
        <dbReference type="Pfam" id="PF01814"/>
    </source>
</evidence>
<proteinExistence type="predicted"/>
<evidence type="ECO:0000313" key="3">
    <source>
        <dbReference type="Proteomes" id="UP000886687"/>
    </source>
</evidence>
<protein>
    <submittedName>
        <fullName evidence="2">Hemerythrin domain-containing protein</fullName>
    </submittedName>
</protein>
<reference evidence="2" key="1">
    <citation type="journal article" date="2021" name="Proc. Natl. Acad. Sci. U.S.A.">
        <title>Global biogeography of chemosynthetic symbionts reveals both localized and globally distributed symbiont groups. .</title>
        <authorList>
            <person name="Osvatic J.T."/>
            <person name="Wilkins L.G.E."/>
            <person name="Leibrecht L."/>
            <person name="Leray M."/>
            <person name="Zauner S."/>
            <person name="Polzin J."/>
            <person name="Camacho Y."/>
            <person name="Gros O."/>
            <person name="van Gils J.A."/>
            <person name="Eisen J.A."/>
            <person name="Petersen J.M."/>
            <person name="Yuen B."/>
        </authorList>
    </citation>
    <scope>NUCLEOTIDE SEQUENCE</scope>
    <source>
        <strain evidence="2">MAGL173</strain>
    </source>
</reference>
<evidence type="ECO:0000313" key="2">
    <source>
        <dbReference type="EMBL" id="MCG7940763.1"/>
    </source>
</evidence>
<sequence>MIKISQTMTEDHRCIDQVFVEIEKAITKSEWENAWTIADSFDEMMERHFSIEEDVLFPAIEDATASASGPVRVMTMEHDQIRYLVNVLRTAITERSRDNGLSASETLLMMIQQHNSKEENVLYPMADRTVQTLEEEVSRRILGAL</sequence>
<dbReference type="Gene3D" id="1.20.120.520">
    <property type="entry name" value="nmb1532 protein domain like"/>
    <property type="match status" value="1"/>
</dbReference>
<organism evidence="2 3">
    <name type="scientific">Candidatus Thiodiazotropha lotti</name>
    <dbReference type="NCBI Taxonomy" id="2792787"/>
    <lineage>
        <taxon>Bacteria</taxon>
        <taxon>Pseudomonadati</taxon>
        <taxon>Pseudomonadota</taxon>
        <taxon>Gammaproteobacteria</taxon>
        <taxon>Chromatiales</taxon>
        <taxon>Sedimenticolaceae</taxon>
        <taxon>Candidatus Thiodiazotropha</taxon>
    </lineage>
</organism>
<dbReference type="InterPro" id="IPR012312">
    <property type="entry name" value="Hemerythrin-like"/>
</dbReference>